<proteinExistence type="predicted"/>
<dbReference type="InterPro" id="IPR038765">
    <property type="entry name" value="Papain-like_cys_pep_sf"/>
</dbReference>
<evidence type="ECO:0000313" key="2">
    <source>
        <dbReference type="RefSeq" id="XP_056684937.1"/>
    </source>
</evidence>
<dbReference type="Proteomes" id="UP000813463">
    <property type="component" value="Chromosome 3"/>
</dbReference>
<reference evidence="2 3" key="2">
    <citation type="submission" date="2025-05" db="UniProtKB">
        <authorList>
            <consortium name="RefSeq"/>
        </authorList>
    </citation>
    <scope>IDENTIFICATION</scope>
    <source>
        <tissue evidence="2 3">Leaf</tissue>
    </source>
</reference>
<keyword evidence="1" id="KW-1185">Reference proteome</keyword>
<evidence type="ECO:0000313" key="3">
    <source>
        <dbReference type="RefSeq" id="XP_056694091.1"/>
    </source>
</evidence>
<dbReference type="Proteomes" id="UP000813463">
    <property type="component" value="Chromosome 5"/>
</dbReference>
<organism evidence="1 3">
    <name type="scientific">Spinacia oleracea</name>
    <name type="common">Spinach</name>
    <dbReference type="NCBI Taxonomy" id="3562"/>
    <lineage>
        <taxon>Eukaryota</taxon>
        <taxon>Viridiplantae</taxon>
        <taxon>Streptophyta</taxon>
        <taxon>Embryophyta</taxon>
        <taxon>Tracheophyta</taxon>
        <taxon>Spermatophyta</taxon>
        <taxon>Magnoliopsida</taxon>
        <taxon>eudicotyledons</taxon>
        <taxon>Gunneridae</taxon>
        <taxon>Pentapetalae</taxon>
        <taxon>Caryophyllales</taxon>
        <taxon>Chenopodiaceae</taxon>
        <taxon>Chenopodioideae</taxon>
        <taxon>Anserineae</taxon>
        <taxon>Spinacia</taxon>
    </lineage>
</organism>
<accession>A0ABM3REP1</accession>
<reference evidence="1" key="1">
    <citation type="journal article" date="2021" name="Nat. Commun.">
        <title>Genomic analyses provide insights into spinach domestication and the genetic basis of agronomic traits.</title>
        <authorList>
            <person name="Cai X."/>
            <person name="Sun X."/>
            <person name="Xu C."/>
            <person name="Sun H."/>
            <person name="Wang X."/>
            <person name="Ge C."/>
            <person name="Zhang Z."/>
            <person name="Wang Q."/>
            <person name="Fei Z."/>
            <person name="Jiao C."/>
            <person name="Wang Q."/>
        </authorList>
    </citation>
    <scope>NUCLEOTIDE SEQUENCE [LARGE SCALE GENOMIC DNA]</scope>
    <source>
        <strain evidence="1">cv. Varoflay</strain>
    </source>
</reference>
<dbReference type="RefSeq" id="XP_056684937.1">
    <property type="nucleotide sequence ID" value="XM_056828959.1"/>
</dbReference>
<dbReference type="SUPFAM" id="SSF54001">
    <property type="entry name" value="Cysteine proteinases"/>
    <property type="match status" value="1"/>
</dbReference>
<gene>
    <name evidence="3" type="primary">LOC130459062</name>
    <name evidence="2" type="synonym">LOC130461061</name>
</gene>
<name>A0ABM3REP1_SPIOL</name>
<evidence type="ECO:0000313" key="1">
    <source>
        <dbReference type="Proteomes" id="UP000813463"/>
    </source>
</evidence>
<dbReference type="RefSeq" id="XP_056694091.1">
    <property type="nucleotide sequence ID" value="XM_056838113.1"/>
</dbReference>
<protein>
    <submittedName>
        <fullName evidence="2 3">Uncharacterized protein isoform X3</fullName>
    </submittedName>
</protein>
<dbReference type="GeneID" id="130459062"/>
<sequence>MVGSCDRKTEESAAKSKKQNLADDTIQGLGPSCNYLKFIINTAPGDVYKNTSIPLPASVWHYDEDRQTYVNEVDVEEFLRGACLNISVIQVYMMCLFHEHTFAFDNSQIGFVCPEAMSSSRIKANPQAASMYLKVVFNAEIEKEKKGDPNITKWFLIPYHQEAYQVYKFNDGICPNRATMQGLKGFHVKCAQQVGARECGYYVMKFMHEIVTLHHNTDERLDNAYTPRNAPYTDEEIDVVREQWAKFFTTEYLFT</sequence>